<dbReference type="Pfam" id="PF06041">
    <property type="entry name" value="DUF924"/>
    <property type="match status" value="1"/>
</dbReference>
<evidence type="ECO:0000313" key="2">
    <source>
        <dbReference type="Proteomes" id="UP000002015"/>
    </source>
</evidence>
<dbReference type="Gene3D" id="1.20.58.320">
    <property type="entry name" value="TPR-like"/>
    <property type="match status" value="1"/>
</dbReference>
<dbReference type="Proteomes" id="UP000002015">
    <property type="component" value="Chromosome"/>
</dbReference>
<dbReference type="HOGENOM" id="CLU_065010_2_0_6"/>
<keyword evidence="2" id="KW-1185">Reference proteome</keyword>
<dbReference type="STRING" id="425104.Ssed_3704"/>
<dbReference type="Gene3D" id="1.25.40.10">
    <property type="entry name" value="Tetratricopeptide repeat domain"/>
    <property type="match status" value="1"/>
</dbReference>
<evidence type="ECO:0000313" key="1">
    <source>
        <dbReference type="EMBL" id="ABV38308.1"/>
    </source>
</evidence>
<proteinExistence type="predicted"/>
<organism evidence="1 2">
    <name type="scientific">Shewanella sediminis (strain HAW-EB3)</name>
    <dbReference type="NCBI Taxonomy" id="425104"/>
    <lineage>
        <taxon>Bacteria</taxon>
        <taxon>Pseudomonadati</taxon>
        <taxon>Pseudomonadota</taxon>
        <taxon>Gammaproteobacteria</taxon>
        <taxon>Alteromonadales</taxon>
        <taxon>Shewanellaceae</taxon>
        <taxon>Shewanella</taxon>
    </lineage>
</organism>
<dbReference type="InterPro" id="IPR010323">
    <property type="entry name" value="DUF924"/>
</dbReference>
<reference evidence="1 2" key="1">
    <citation type="submission" date="2007-08" db="EMBL/GenBank/DDBJ databases">
        <title>Complete sequence of Shewanella sediminis HAW-EB3.</title>
        <authorList>
            <consortium name="US DOE Joint Genome Institute"/>
            <person name="Copeland A."/>
            <person name="Lucas S."/>
            <person name="Lapidus A."/>
            <person name="Barry K."/>
            <person name="Glavina del Rio T."/>
            <person name="Dalin E."/>
            <person name="Tice H."/>
            <person name="Pitluck S."/>
            <person name="Chertkov O."/>
            <person name="Brettin T."/>
            <person name="Bruce D."/>
            <person name="Detter J.C."/>
            <person name="Han C."/>
            <person name="Schmutz J."/>
            <person name="Larimer F."/>
            <person name="Land M."/>
            <person name="Hauser L."/>
            <person name="Kyrpides N."/>
            <person name="Kim E."/>
            <person name="Zhao J.-S."/>
            <person name="Richardson P."/>
        </authorList>
    </citation>
    <scope>NUCLEOTIDE SEQUENCE [LARGE SCALE GENOMIC DNA]</scope>
    <source>
        <strain evidence="1 2">HAW-EB3</strain>
    </source>
</reference>
<protein>
    <recommendedName>
        <fullName evidence="3">DUF924 domain-containing protein</fullName>
    </recommendedName>
</protein>
<name>A8FZN5_SHESH</name>
<dbReference type="AlphaFoldDB" id="A8FZN5"/>
<dbReference type="SUPFAM" id="SSF48452">
    <property type="entry name" value="TPR-like"/>
    <property type="match status" value="1"/>
</dbReference>
<accession>A8FZN5</accession>
<dbReference type="eggNOG" id="COG3803">
    <property type="taxonomic scope" value="Bacteria"/>
</dbReference>
<sequence length="206" mass="23971">MSVTVRPAKESQTLNSSNQVNNQSIINMTPDTIIHFWFEEIDPKLWWVKDTQFDSLLEDRFGELVQQAKRGELYHWRTTPEGRLAEIIVLDQFSRNIYRDTPESFAADPMALTLAQEAVALNIDTELKGKQIPFLFMPYMHSESPRIHEVAMILFSRESAKGNLEFERRHKIIIDRFGRYPHRNEILGRESTAVELEFLSQPGSSF</sequence>
<dbReference type="InterPro" id="IPR011990">
    <property type="entry name" value="TPR-like_helical_dom_sf"/>
</dbReference>
<gene>
    <name evidence="1" type="ordered locus">Ssed_3704</name>
</gene>
<dbReference type="EMBL" id="CP000821">
    <property type="protein sequence ID" value="ABV38308.1"/>
    <property type="molecule type" value="Genomic_DNA"/>
</dbReference>
<dbReference type="KEGG" id="sse:Ssed_3704"/>
<evidence type="ECO:0008006" key="3">
    <source>
        <dbReference type="Google" id="ProtNLM"/>
    </source>
</evidence>